<dbReference type="AlphaFoldDB" id="H6N8Z6"/>
<dbReference type="STRING" id="1116391.PM3016_788"/>
<organism evidence="2 3">
    <name type="scientific">Paenibacillus mucilaginosus 3016</name>
    <dbReference type="NCBI Taxonomy" id="1116391"/>
    <lineage>
        <taxon>Bacteria</taxon>
        <taxon>Bacillati</taxon>
        <taxon>Bacillota</taxon>
        <taxon>Bacilli</taxon>
        <taxon>Bacillales</taxon>
        <taxon>Paenibacillaceae</taxon>
        <taxon>Paenibacillus</taxon>
    </lineage>
</organism>
<evidence type="ECO:0000313" key="2">
    <source>
        <dbReference type="EMBL" id="AFC27742.1"/>
    </source>
</evidence>
<dbReference type="EMBL" id="CP003235">
    <property type="protein sequence ID" value="AFC27742.1"/>
    <property type="molecule type" value="Genomic_DNA"/>
</dbReference>
<dbReference type="Proteomes" id="UP000007523">
    <property type="component" value="Chromosome"/>
</dbReference>
<reference evidence="2" key="1">
    <citation type="journal article" date="2012" name="J. Bacteriol.">
        <title>Complete Genome Sequence of Paenibacillus mucilaginosus 3016, a Bacterium Functional as Microbial Fertilizer.</title>
        <authorList>
            <person name="Ma M."/>
            <person name="Wang Z."/>
            <person name="Li L."/>
            <person name="Jiang X."/>
            <person name="Guan D."/>
            <person name="Cao F."/>
            <person name="Chen H."/>
            <person name="Wang X."/>
            <person name="Shen D."/>
            <person name="Du B."/>
            <person name="Li J."/>
        </authorList>
    </citation>
    <scope>NUCLEOTIDE SEQUENCE [LARGE SCALE GENOMIC DNA]</scope>
    <source>
        <strain evidence="2">3016</strain>
    </source>
</reference>
<proteinExistence type="predicted"/>
<feature type="compositionally biased region" description="Basic and acidic residues" evidence="1">
    <location>
        <begin position="508"/>
        <end position="524"/>
    </location>
</feature>
<feature type="region of interest" description="Disordered" evidence="1">
    <location>
        <begin position="405"/>
        <end position="428"/>
    </location>
</feature>
<accession>H6N8Z6</accession>
<evidence type="ECO:0000313" key="3">
    <source>
        <dbReference type="Proteomes" id="UP000007523"/>
    </source>
</evidence>
<sequence>MIHFTYRRAGRFRNVAIFLLFAATLAAAAKIHYVREHLSLLTQARTAQTAGDLLAAEELYNRALAVPWAFGEHRGEIDAALLALQPVTQAKRVTAEIAAEVEAASAAGDVPALLQAHERYRAAQAAAAKAGEDAKQRFAEAAQAAGVEAKLTEAYAAARKRAAQQLEAAIAAKGEPGADGGKAAAVAAADLLRLPAAVYGSEAAKRKEANALLQRYDNARIDAAAKTQELEAVLQLGESIRSWYAAVPWEAPWLASKLDKYAVAELTALEKKDLPAFLAAGKAVQAHAALLGSGGGKAGAYAEAAVKRQFARAEQLAGARKYDEALELYRTLGSYRDTAKEIAALELRRLEGDPAALLAKAGVSEKPALTASGKAADGSAMAAGAIAGERPRLVLARLAVAGGAAGGTADADRPAGGAGGEVRLSEGQLPPGLKLRSLRFAGEFSPQGRPLLAAEAESAERATHYLLYELPEEDAGLELVLDVEADKLTAFGKGKLTAVRPLLDSSVQEERANGSDRSPRRNANEDTVPQGEVAKGDFEYKNGSYELVRTELAQSAVDQETGMNENGQTGLDSVSSAVEPSAEEPLTIQVDQLTEHPGQLVRFQVTLPADGEGSAVVRAGNRTLLLKGLSSYKAGSILITGTYTGEEEVRVNGGRVKAYAVKVSDAKQPVD</sequence>
<feature type="compositionally biased region" description="Polar residues" evidence="1">
    <location>
        <begin position="559"/>
        <end position="572"/>
    </location>
</feature>
<dbReference type="KEGG" id="pmq:PM3016_788"/>
<gene>
    <name evidence="2" type="ORF">PM3016_788</name>
</gene>
<keyword evidence="3" id="KW-1185">Reference proteome</keyword>
<evidence type="ECO:0000256" key="1">
    <source>
        <dbReference type="SAM" id="MobiDB-lite"/>
    </source>
</evidence>
<feature type="region of interest" description="Disordered" evidence="1">
    <location>
        <begin position="506"/>
        <end position="536"/>
    </location>
</feature>
<protein>
    <submittedName>
        <fullName evidence="2">Uncharacterized protein</fullName>
    </submittedName>
</protein>
<name>H6N8Z6_9BACL</name>
<dbReference type="HOGENOM" id="CLU_456971_0_0_9"/>
<feature type="compositionally biased region" description="Low complexity" evidence="1">
    <location>
        <begin position="573"/>
        <end position="583"/>
    </location>
</feature>
<feature type="region of interest" description="Disordered" evidence="1">
    <location>
        <begin position="559"/>
        <end position="583"/>
    </location>
</feature>